<dbReference type="Pfam" id="PF13561">
    <property type="entry name" value="adh_short_C2"/>
    <property type="match status" value="1"/>
</dbReference>
<name>A0A250XKG1_9CHLO</name>
<dbReference type="PANTHER" id="PTHR42879">
    <property type="entry name" value="3-OXOACYL-(ACYL-CARRIER-PROTEIN) REDUCTASE"/>
    <property type="match status" value="1"/>
</dbReference>
<protein>
    <recommendedName>
        <fullName evidence="3">3-oxoacyl-[acyl-carrier-protein] reductase</fullName>
        <ecNumber evidence="3">1.1.1.100</ecNumber>
    </recommendedName>
</protein>
<dbReference type="EMBL" id="BEGY01000098">
    <property type="protein sequence ID" value="GAX83419.1"/>
    <property type="molecule type" value="Genomic_DNA"/>
</dbReference>
<evidence type="ECO:0000256" key="4">
    <source>
        <dbReference type="ARBA" id="ARBA00048508"/>
    </source>
</evidence>
<evidence type="ECO:0000259" key="5">
    <source>
        <dbReference type="SMART" id="SM00822"/>
    </source>
</evidence>
<proteinExistence type="inferred from homology"/>
<dbReference type="PRINTS" id="PR00080">
    <property type="entry name" value="SDRFAMILY"/>
</dbReference>
<dbReference type="Proteomes" id="UP000232323">
    <property type="component" value="Unassembled WGS sequence"/>
</dbReference>
<dbReference type="InterPro" id="IPR050259">
    <property type="entry name" value="SDR"/>
</dbReference>
<evidence type="ECO:0000256" key="1">
    <source>
        <dbReference type="ARBA" id="ARBA00005194"/>
    </source>
</evidence>
<dbReference type="Gene3D" id="3.40.50.720">
    <property type="entry name" value="NAD(P)-binding Rossmann-like Domain"/>
    <property type="match status" value="1"/>
</dbReference>
<sequence>MPVTNIAQNRLDVISRQLCSTLAGRQLEGQVAIVTGAGKGIGEATAELLSSQGASIVVCDIDASAAQAVSDRIQSQGGRAVAVAADITNQDAAAQIIDAALSLGSIDIIVNNAGFTWDGVIHKMTPQQWQAMLDVHVTAPFRLVQAAAPYLREVAKKEIEQEGKARPRSIINISSTSGTHGNAGQANYSTAKAGVVGLTKSIAKEWGPLNVRCNALAFGLIDTRLTRPKEDGETIEVAGKAVPLGIPGANKYWSAVKSSIPLQRSGAVREAAGAIMMLVSPWASYITGQVIEVNGGAFM</sequence>
<dbReference type="SUPFAM" id="SSF51735">
    <property type="entry name" value="NAD(P)-binding Rossmann-fold domains"/>
    <property type="match status" value="1"/>
</dbReference>
<feature type="domain" description="Ketoreductase" evidence="5">
    <location>
        <begin position="30"/>
        <end position="209"/>
    </location>
</feature>
<dbReference type="PRINTS" id="PR00081">
    <property type="entry name" value="GDHRDH"/>
</dbReference>
<reference evidence="6 7" key="1">
    <citation type="submission" date="2017-08" db="EMBL/GenBank/DDBJ databases">
        <title>Acidophilic green algal genome provides insights into adaptation to an acidic environment.</title>
        <authorList>
            <person name="Hirooka S."/>
            <person name="Hirose Y."/>
            <person name="Kanesaki Y."/>
            <person name="Higuchi S."/>
            <person name="Fujiwara T."/>
            <person name="Onuma R."/>
            <person name="Era A."/>
            <person name="Ohbayashi R."/>
            <person name="Uzuka A."/>
            <person name="Nozaki H."/>
            <person name="Yoshikawa H."/>
            <person name="Miyagishima S.Y."/>
        </authorList>
    </citation>
    <scope>NUCLEOTIDE SEQUENCE [LARGE SCALE GENOMIC DNA]</scope>
    <source>
        <strain evidence="6 7">NIES-2499</strain>
    </source>
</reference>
<dbReference type="AlphaFoldDB" id="A0A250XKG1"/>
<evidence type="ECO:0000256" key="2">
    <source>
        <dbReference type="ARBA" id="ARBA00006484"/>
    </source>
</evidence>
<dbReference type="InterPro" id="IPR002347">
    <property type="entry name" value="SDR_fam"/>
</dbReference>
<evidence type="ECO:0000256" key="3">
    <source>
        <dbReference type="ARBA" id="ARBA00012948"/>
    </source>
</evidence>
<dbReference type="GO" id="GO:0004316">
    <property type="term" value="F:3-oxoacyl-[acyl-carrier-protein] reductase (NADPH) activity"/>
    <property type="evidence" value="ECO:0007669"/>
    <property type="project" value="UniProtKB-EC"/>
</dbReference>
<comment type="caution">
    <text evidence="6">The sequence shown here is derived from an EMBL/GenBank/DDBJ whole genome shotgun (WGS) entry which is preliminary data.</text>
</comment>
<gene>
    <name evidence="6" type="ORF">CEUSTIGMA_g10844.t1</name>
</gene>
<comment type="pathway">
    <text evidence="1">Lipid metabolism; fatty acid biosynthesis.</text>
</comment>
<dbReference type="InterPro" id="IPR036291">
    <property type="entry name" value="NAD(P)-bd_dom_sf"/>
</dbReference>
<dbReference type="GO" id="GO:0032787">
    <property type="term" value="P:monocarboxylic acid metabolic process"/>
    <property type="evidence" value="ECO:0007669"/>
    <property type="project" value="UniProtKB-ARBA"/>
</dbReference>
<dbReference type="EC" id="1.1.1.100" evidence="3"/>
<evidence type="ECO:0000313" key="6">
    <source>
        <dbReference type="EMBL" id="GAX83419.1"/>
    </source>
</evidence>
<comment type="similarity">
    <text evidence="2">Belongs to the short-chain dehydrogenases/reductases (SDR) family.</text>
</comment>
<organism evidence="6 7">
    <name type="scientific">Chlamydomonas eustigma</name>
    <dbReference type="NCBI Taxonomy" id="1157962"/>
    <lineage>
        <taxon>Eukaryota</taxon>
        <taxon>Viridiplantae</taxon>
        <taxon>Chlorophyta</taxon>
        <taxon>core chlorophytes</taxon>
        <taxon>Chlorophyceae</taxon>
        <taxon>CS clade</taxon>
        <taxon>Chlamydomonadales</taxon>
        <taxon>Chlamydomonadaceae</taxon>
        <taxon>Chlamydomonas</taxon>
    </lineage>
</organism>
<dbReference type="InterPro" id="IPR020904">
    <property type="entry name" value="Sc_DH/Rdtase_CS"/>
</dbReference>
<keyword evidence="7" id="KW-1185">Reference proteome</keyword>
<dbReference type="SMART" id="SM00822">
    <property type="entry name" value="PKS_KR"/>
    <property type="match status" value="1"/>
</dbReference>
<dbReference type="PROSITE" id="PS00061">
    <property type="entry name" value="ADH_SHORT"/>
    <property type="match status" value="1"/>
</dbReference>
<evidence type="ECO:0000313" key="7">
    <source>
        <dbReference type="Proteomes" id="UP000232323"/>
    </source>
</evidence>
<dbReference type="PANTHER" id="PTHR42879:SF2">
    <property type="entry name" value="3-OXOACYL-[ACYL-CARRIER-PROTEIN] REDUCTASE FABG"/>
    <property type="match status" value="1"/>
</dbReference>
<accession>A0A250XKG1</accession>
<dbReference type="FunFam" id="3.40.50.720:FF:000084">
    <property type="entry name" value="Short-chain dehydrogenase reductase"/>
    <property type="match status" value="1"/>
</dbReference>
<dbReference type="STRING" id="1157962.A0A250XKG1"/>
<dbReference type="InterPro" id="IPR057326">
    <property type="entry name" value="KR_dom"/>
</dbReference>
<comment type="catalytic activity">
    <reaction evidence="4">
        <text>a (3R)-hydroxyacyl-[ACP] + NADP(+) = a 3-oxoacyl-[ACP] + NADPH + H(+)</text>
        <dbReference type="Rhea" id="RHEA:17397"/>
        <dbReference type="Rhea" id="RHEA-COMP:9916"/>
        <dbReference type="Rhea" id="RHEA-COMP:9945"/>
        <dbReference type="ChEBI" id="CHEBI:15378"/>
        <dbReference type="ChEBI" id="CHEBI:57783"/>
        <dbReference type="ChEBI" id="CHEBI:58349"/>
        <dbReference type="ChEBI" id="CHEBI:78776"/>
        <dbReference type="ChEBI" id="CHEBI:78827"/>
        <dbReference type="EC" id="1.1.1.100"/>
    </reaction>
</comment>
<dbReference type="OrthoDB" id="1393670at2759"/>